<evidence type="ECO:0000313" key="2">
    <source>
        <dbReference type="EMBL" id="NEE01506.1"/>
    </source>
</evidence>
<proteinExistence type="predicted"/>
<dbReference type="CDD" id="cd18809">
    <property type="entry name" value="SF1_C_RecD"/>
    <property type="match status" value="1"/>
</dbReference>
<dbReference type="PANTHER" id="PTHR43788">
    <property type="entry name" value="DNA2/NAM7 HELICASE FAMILY MEMBER"/>
    <property type="match status" value="1"/>
</dbReference>
<keyword evidence="3" id="KW-1185">Reference proteome</keyword>
<dbReference type="InterPro" id="IPR003593">
    <property type="entry name" value="AAA+_ATPase"/>
</dbReference>
<dbReference type="InterPro" id="IPR050534">
    <property type="entry name" value="Coronavir_polyprotein_1ab"/>
</dbReference>
<dbReference type="Pfam" id="PF08751">
    <property type="entry name" value="TrwC"/>
    <property type="match status" value="1"/>
</dbReference>
<reference evidence="2 3" key="1">
    <citation type="submission" date="2020-02" db="EMBL/GenBank/DDBJ databases">
        <authorList>
            <person name="Li X.-J."/>
            <person name="Han X.-M."/>
        </authorList>
    </citation>
    <scope>NUCLEOTIDE SEQUENCE [LARGE SCALE GENOMIC DNA]</scope>
    <source>
        <strain evidence="2 3">CCTCC AB 2017055</strain>
    </source>
</reference>
<evidence type="ECO:0000259" key="1">
    <source>
        <dbReference type="SMART" id="SM00382"/>
    </source>
</evidence>
<dbReference type="AlphaFoldDB" id="A0A6L9S8G8"/>
<accession>A0A6L9S8G8</accession>
<dbReference type="InterPro" id="IPR027417">
    <property type="entry name" value="P-loop_NTPase"/>
</dbReference>
<sequence>MMSLKELHAGDGYTYLLRHVVDAEGMAGTVSPLSRYYAESGNPPGWWMGTGLTGLAHGSGIDAGSVVTEAQMERLFKHGTDPATAVPLGRRFAQPKSWRERADARIHALPTDLTGHERATRIAAIETQERDRPARRPVAGFDCVFSPPKSVSALWALAPDQVRAQIEHAHHDALAEVLRVIERDVARTRIGTRGVAQVDTRGVIATAFDHYDSRAGDPQLHTHVVIANRVQGPDGSWRTLDSRGSLFPAAVAMSELYDTLLADHLTQELGVGWERRGTPRKPKNQSWEITGIPDQLITEFSQRAHGIEAVKDDLIAAYRQAHGRDPDDATILRLRQQATYATRPGKQFRSLAEMSTDWRARATHVLGKDPGQWAASLIDRAAASPTHPNSVAGLVDRLATEALTELSTERSTWRTWNIRAAAARVSMPYRLPTTSDRDSLIEAITRRVIELSVCITPPELADTPKVFRRADGTSAFQRSHADVYTTTTILTAENHLLAAAESLTAPVVDDDVIPKTVTASTSRQSTLSDEQSSAVVAIAISGRVVDVLVGPAGSGKTTTLAALRSVWEDQHGDGSVVGLAPSAAAADVLRESLGIATENTTKWLHESTGPAAEHRLRRAAHMRERRAAALAAGRSTAPFDAALAQLNEATQRWRFHAGQLVIVDEASLAGTLTLDTLHAQVERAGAKLLLVGDPAQLSAVDAGGAFGLLARHLGDHAPQLTGVRRFTHAWERDATIRLRQGDTDVVDTYLQHDRVHSGDSEEAVDAAYDAWRVDMAAGLTSLLIAADASTVRDLNARARADRVTAGDIEPDGVALHDGTTAGRGDRVVTRRNNRNLVTGARSWVKNGDHWTVQHRHDDGSLTVTRAAGGHAVTLPAAYVAEHVELGYATTTHRAQGATVDTAHTIVDPIATTRESLYVGMTRGRHANTAYVITDHDDELPDGLVRDAGGVLVDVIRRTGAELSARETITAEQDHATTIARLAAEYDTLAREAATHHWTGLLSTYPLPDADAAGSPAYAALVSAMRRADAHGLNPTTLLPRLADRDELHANDDPLDLLGRRLEEVTDRAAATGRARTRGRMIVGLIPAATHVVDPEMRRALDEREALIEHRAAALVQQAITERSPWLTGIGPAPPNPQQRKHWMRCVTTIAAYRERHEITGPDALGDQHRRDDWAYRSDRRRAAEALHAVRHASAAVDTLAGGIAHERRPIRISGPAL</sequence>
<organism evidence="2 3">
    <name type="scientific">Phytoactinopolyspora halotolerans</name>
    <dbReference type="NCBI Taxonomy" id="1981512"/>
    <lineage>
        <taxon>Bacteria</taxon>
        <taxon>Bacillati</taxon>
        <taxon>Actinomycetota</taxon>
        <taxon>Actinomycetes</taxon>
        <taxon>Jiangellales</taxon>
        <taxon>Jiangellaceae</taxon>
        <taxon>Phytoactinopolyspora</taxon>
    </lineage>
</organism>
<evidence type="ECO:0000313" key="3">
    <source>
        <dbReference type="Proteomes" id="UP000475214"/>
    </source>
</evidence>
<dbReference type="Pfam" id="PF13604">
    <property type="entry name" value="AAA_30"/>
    <property type="match status" value="1"/>
</dbReference>
<dbReference type="SMART" id="SM00382">
    <property type="entry name" value="AAA"/>
    <property type="match status" value="1"/>
</dbReference>
<dbReference type="SUPFAM" id="SSF52540">
    <property type="entry name" value="P-loop containing nucleoside triphosphate hydrolases"/>
    <property type="match status" value="2"/>
</dbReference>
<dbReference type="Proteomes" id="UP000475214">
    <property type="component" value="Unassembled WGS sequence"/>
</dbReference>
<name>A0A6L9S8G8_9ACTN</name>
<dbReference type="SUPFAM" id="SSF55464">
    <property type="entry name" value="Origin of replication-binding domain, RBD-like"/>
    <property type="match status" value="1"/>
</dbReference>
<dbReference type="Gene3D" id="3.40.50.300">
    <property type="entry name" value="P-loop containing nucleotide triphosphate hydrolases"/>
    <property type="match status" value="2"/>
</dbReference>
<protein>
    <submittedName>
        <fullName evidence="2">Relaxase domain-containing protein</fullName>
    </submittedName>
</protein>
<feature type="domain" description="AAA+ ATPase" evidence="1">
    <location>
        <begin position="541"/>
        <end position="809"/>
    </location>
</feature>
<dbReference type="EMBL" id="JAAGOA010000010">
    <property type="protein sequence ID" value="NEE01506.1"/>
    <property type="molecule type" value="Genomic_DNA"/>
</dbReference>
<gene>
    <name evidence="2" type="ORF">G1H10_15140</name>
</gene>
<dbReference type="RefSeq" id="WP_163739236.1">
    <property type="nucleotide sequence ID" value="NZ_JAAGOA010000010.1"/>
</dbReference>
<dbReference type="InterPro" id="IPR014862">
    <property type="entry name" value="TrwC"/>
</dbReference>
<comment type="caution">
    <text evidence="2">The sequence shown here is derived from an EMBL/GenBank/DDBJ whole genome shotgun (WGS) entry which is preliminary data.</text>
</comment>
<dbReference type="NCBIfam" id="NF041492">
    <property type="entry name" value="MobF"/>
    <property type="match status" value="1"/>
</dbReference>